<dbReference type="Pfam" id="PF02517">
    <property type="entry name" value="Rce1-like"/>
    <property type="match status" value="1"/>
</dbReference>
<dbReference type="InterPro" id="IPR003675">
    <property type="entry name" value="Rce1/LyrA-like_dom"/>
</dbReference>
<dbReference type="EMBL" id="AUZZ01005766">
    <property type="protein sequence ID" value="EQD48324.1"/>
    <property type="molecule type" value="Genomic_DNA"/>
</dbReference>
<accession>T1B5U3</accession>
<organism evidence="3">
    <name type="scientific">mine drainage metagenome</name>
    <dbReference type="NCBI Taxonomy" id="410659"/>
    <lineage>
        <taxon>unclassified sequences</taxon>
        <taxon>metagenomes</taxon>
        <taxon>ecological metagenomes</taxon>
    </lineage>
</organism>
<feature type="non-terminal residue" evidence="3">
    <location>
        <position position="1"/>
    </location>
</feature>
<feature type="domain" description="CAAX prenyl protease 2/Lysostaphin resistance protein A-like" evidence="2">
    <location>
        <begin position="38"/>
        <end position="96"/>
    </location>
</feature>
<dbReference type="GO" id="GO:0080120">
    <property type="term" value="P:CAAX-box protein maturation"/>
    <property type="evidence" value="ECO:0007669"/>
    <property type="project" value="UniProtKB-ARBA"/>
</dbReference>
<feature type="non-terminal residue" evidence="3">
    <location>
        <position position="168"/>
    </location>
</feature>
<reference evidence="3" key="1">
    <citation type="submission" date="2013-08" db="EMBL/GenBank/DDBJ databases">
        <authorList>
            <person name="Mendez C."/>
            <person name="Richter M."/>
            <person name="Ferrer M."/>
            <person name="Sanchez J."/>
        </authorList>
    </citation>
    <scope>NUCLEOTIDE SEQUENCE</scope>
</reference>
<reference evidence="3" key="2">
    <citation type="journal article" date="2014" name="ISME J.">
        <title>Microbial stratification in low pH oxic and suboxic macroscopic growths along an acid mine drainage.</title>
        <authorList>
            <person name="Mendez-Garcia C."/>
            <person name="Mesa V."/>
            <person name="Sprenger R.R."/>
            <person name="Richter M."/>
            <person name="Diez M.S."/>
            <person name="Solano J."/>
            <person name="Bargiela R."/>
            <person name="Golyshina O.V."/>
            <person name="Manteca A."/>
            <person name="Ramos J.L."/>
            <person name="Gallego J.R."/>
            <person name="Llorente I."/>
            <person name="Martins Dos Santos V.A."/>
            <person name="Jensen O.N."/>
            <person name="Pelaez A.I."/>
            <person name="Sanchez J."/>
            <person name="Ferrer M."/>
        </authorList>
    </citation>
    <scope>NUCLEOTIDE SEQUENCE</scope>
</reference>
<proteinExistence type="predicted"/>
<name>T1B5U3_9ZZZZ</name>
<keyword evidence="3" id="KW-0645">Protease</keyword>
<gene>
    <name evidence="3" type="ORF">B2A_08015</name>
</gene>
<evidence type="ECO:0000256" key="1">
    <source>
        <dbReference type="SAM" id="Phobius"/>
    </source>
</evidence>
<dbReference type="AlphaFoldDB" id="T1B5U3"/>
<keyword evidence="1" id="KW-1133">Transmembrane helix</keyword>
<evidence type="ECO:0000313" key="3">
    <source>
        <dbReference type="EMBL" id="EQD48324.1"/>
    </source>
</evidence>
<keyword evidence="3" id="KW-0378">Hydrolase</keyword>
<dbReference type="GO" id="GO:0004175">
    <property type="term" value="F:endopeptidase activity"/>
    <property type="evidence" value="ECO:0007669"/>
    <property type="project" value="UniProtKB-ARBA"/>
</dbReference>
<keyword evidence="1" id="KW-0812">Transmembrane</keyword>
<dbReference type="GO" id="GO:0006508">
    <property type="term" value="P:proteolysis"/>
    <property type="evidence" value="ECO:0007669"/>
    <property type="project" value="UniProtKB-KW"/>
</dbReference>
<feature type="transmembrane region" description="Helical" evidence="1">
    <location>
        <begin position="107"/>
        <end position="129"/>
    </location>
</feature>
<feature type="transmembrane region" description="Helical" evidence="1">
    <location>
        <begin position="66"/>
        <end position="87"/>
    </location>
</feature>
<feature type="transmembrane region" description="Helical" evidence="1">
    <location>
        <begin position="36"/>
        <end position="54"/>
    </location>
</feature>
<sequence length="168" mass="18838">SDIPGTGKKCLVSPLKAFFVYLAAPGYYRSRYGGRIRGIDLVLIIFTSAIFAYAHIYYGAWSWGKLLPIFVDGLILAVGYLKFGIYVDIPLHWFINDFAGLELVDPATLALLVFVLIWCLVASVVGMIYSLRSIRRFFGWGKRKNPPLDEPDSLPVDTEWIVEDPGNS</sequence>
<evidence type="ECO:0000259" key="2">
    <source>
        <dbReference type="Pfam" id="PF02517"/>
    </source>
</evidence>
<protein>
    <submittedName>
        <fullName evidence="3">CAAX amino terminal protease family</fullName>
    </submittedName>
</protein>
<keyword evidence="1" id="KW-0472">Membrane</keyword>
<comment type="caution">
    <text evidence="3">The sequence shown here is derived from an EMBL/GenBank/DDBJ whole genome shotgun (WGS) entry which is preliminary data.</text>
</comment>